<feature type="region of interest" description="Disordered" evidence="1">
    <location>
        <begin position="15"/>
        <end position="36"/>
    </location>
</feature>
<comment type="caution">
    <text evidence="2">The sequence shown here is derived from an EMBL/GenBank/DDBJ whole genome shotgun (WGS) entry which is preliminary data.</text>
</comment>
<name>A0A2H6KIM8_9APIC</name>
<proteinExistence type="predicted"/>
<dbReference type="EMBL" id="BDSA01000007">
    <property type="protein sequence ID" value="GBE62845.1"/>
    <property type="molecule type" value="Genomic_DNA"/>
</dbReference>
<accession>A0A2H6KIM8</accession>
<reference evidence="2 3" key="1">
    <citation type="journal article" date="2017" name="BMC Genomics">
        <title>Whole-genome assembly of Babesia ovata and comparative genomics between closely related pathogens.</title>
        <authorList>
            <person name="Yamagishi J."/>
            <person name="Asada M."/>
            <person name="Hakimi H."/>
            <person name="Tanaka T.Q."/>
            <person name="Sugimoto C."/>
            <person name="Kawazu S."/>
        </authorList>
    </citation>
    <scope>NUCLEOTIDE SEQUENCE [LARGE SCALE GENOMIC DNA]</scope>
    <source>
        <strain evidence="2 3">Miyake</strain>
    </source>
</reference>
<sequence length="121" mass="13073">MDVAEPFGQHFAQLLACPRTSRETPEAERSETGRAKFAGKTRLTYRLTADKSEHDKQSTEDMQHHVQAIVGVLRVIQLQCVAIEVNGVRRHSVAVAEHPGEQGRGVGGDIVKGGGQICGGD</sequence>
<keyword evidence="3" id="KW-1185">Reference proteome</keyword>
<evidence type="ECO:0000256" key="1">
    <source>
        <dbReference type="SAM" id="MobiDB-lite"/>
    </source>
</evidence>
<dbReference type="AlphaFoldDB" id="A0A2H6KIM8"/>
<dbReference type="VEuPathDB" id="PiroplasmaDB:BOVATA_043380"/>
<evidence type="ECO:0000313" key="3">
    <source>
        <dbReference type="Proteomes" id="UP000236319"/>
    </source>
</evidence>
<organism evidence="2 3">
    <name type="scientific">Babesia ovata</name>
    <dbReference type="NCBI Taxonomy" id="189622"/>
    <lineage>
        <taxon>Eukaryota</taxon>
        <taxon>Sar</taxon>
        <taxon>Alveolata</taxon>
        <taxon>Apicomplexa</taxon>
        <taxon>Aconoidasida</taxon>
        <taxon>Piroplasmida</taxon>
        <taxon>Babesiidae</taxon>
        <taxon>Babesia</taxon>
    </lineage>
</organism>
<dbReference type="GeneID" id="39876615"/>
<evidence type="ECO:0000313" key="2">
    <source>
        <dbReference type="EMBL" id="GBE62845.1"/>
    </source>
</evidence>
<gene>
    <name evidence="2" type="ORF">BOVATA_043380</name>
</gene>
<dbReference type="RefSeq" id="XP_028869088.1">
    <property type="nucleotide sequence ID" value="XM_029013255.1"/>
</dbReference>
<feature type="compositionally biased region" description="Basic and acidic residues" evidence="1">
    <location>
        <begin position="20"/>
        <end position="34"/>
    </location>
</feature>
<protein>
    <submittedName>
        <fullName evidence="2">Methyl-accepting chemotaxis sensory transducer, putative</fullName>
    </submittedName>
</protein>
<dbReference type="Proteomes" id="UP000236319">
    <property type="component" value="Unassembled WGS sequence"/>
</dbReference>